<name>A0A669C016_ORENI</name>
<dbReference type="Ensembl" id="ENSONIT00000089764.1">
    <property type="protein sequence ID" value="ENSONIP00000041354.1"/>
    <property type="gene ID" value="ENSONIG00000042532.1"/>
</dbReference>
<reference evidence="2" key="3">
    <citation type="submission" date="2025-09" db="UniProtKB">
        <authorList>
            <consortium name="Ensembl"/>
        </authorList>
    </citation>
    <scope>IDENTIFICATION</scope>
</reference>
<dbReference type="InParanoid" id="A0A669C016"/>
<dbReference type="GO" id="GO:0003824">
    <property type="term" value="F:catalytic activity"/>
    <property type="evidence" value="ECO:0007669"/>
    <property type="project" value="InterPro"/>
</dbReference>
<dbReference type="CDD" id="cd01650">
    <property type="entry name" value="RT_nLTR_like"/>
    <property type="match status" value="1"/>
</dbReference>
<accession>A0A669C016</accession>
<dbReference type="InterPro" id="IPR000477">
    <property type="entry name" value="RT_dom"/>
</dbReference>
<dbReference type="Pfam" id="PF00078">
    <property type="entry name" value="RVT_1"/>
    <property type="match status" value="1"/>
</dbReference>
<dbReference type="OMA" id="KWNLKSQ"/>
<dbReference type="InterPro" id="IPR036691">
    <property type="entry name" value="Endo/exonu/phosph_ase_sf"/>
</dbReference>
<organism evidence="2 3">
    <name type="scientific">Oreochromis niloticus</name>
    <name type="common">Nile tilapia</name>
    <name type="synonym">Tilapia nilotica</name>
    <dbReference type="NCBI Taxonomy" id="8128"/>
    <lineage>
        <taxon>Eukaryota</taxon>
        <taxon>Metazoa</taxon>
        <taxon>Chordata</taxon>
        <taxon>Craniata</taxon>
        <taxon>Vertebrata</taxon>
        <taxon>Euteleostomi</taxon>
        <taxon>Actinopterygii</taxon>
        <taxon>Neopterygii</taxon>
        <taxon>Teleostei</taxon>
        <taxon>Neoteleostei</taxon>
        <taxon>Acanthomorphata</taxon>
        <taxon>Ovalentaria</taxon>
        <taxon>Cichlomorphae</taxon>
        <taxon>Cichliformes</taxon>
        <taxon>Cichlidae</taxon>
        <taxon>African cichlids</taxon>
        <taxon>Pseudocrenilabrinae</taxon>
        <taxon>Oreochromini</taxon>
        <taxon>Oreochromis</taxon>
    </lineage>
</organism>
<dbReference type="PROSITE" id="PS50878">
    <property type="entry name" value="RT_POL"/>
    <property type="match status" value="1"/>
</dbReference>
<proteinExistence type="predicted"/>
<evidence type="ECO:0000313" key="2">
    <source>
        <dbReference type="Ensembl" id="ENSONIP00000041354.1"/>
    </source>
</evidence>
<dbReference type="Gene3D" id="3.60.10.10">
    <property type="entry name" value="Endonuclease/exonuclease/phosphatase"/>
    <property type="match status" value="1"/>
</dbReference>
<dbReference type="SUPFAM" id="SSF56672">
    <property type="entry name" value="DNA/RNA polymerases"/>
    <property type="match status" value="1"/>
</dbReference>
<dbReference type="InterPro" id="IPR043502">
    <property type="entry name" value="DNA/RNA_pol_sf"/>
</dbReference>
<dbReference type="PANTHER" id="PTHR33332">
    <property type="entry name" value="REVERSE TRANSCRIPTASE DOMAIN-CONTAINING PROTEIN"/>
    <property type="match status" value="1"/>
</dbReference>
<sequence>MSDRFQVTNQMDVETGTLGYDSNIDPDCNFFTKMLKDCNYYTMEQFNRNIERGKNIAMVHFNSRSLYANFQFIKEYIAQFNQPFDVIAISETWINTGKEEDFEIEGYEFLHLDRTNKKGGGVALYVDKNLRFEKMSRMTRVVDGVMECITVEINMKKQKNIIVSCIYRTPGSKIETFKDIMEDLYTNLNQKRMFICGDFNIDLLNPNHNKSIEEFIDSMYCMGLFPLITRPTRITTHGATLLDNIFTNVMEENIKGGILINDISDHLPVFVTYDCCYKVHRNECKTIYKTIRTEKTMQCLKNELIKQDWTIVYKHKDVNKAYEAFLSIFMALLEKNSLLIEVNRKDKYTGRPWMMKGLQNACKKKNTLYRDFIKKRTTESEKKYKKYKNKLTNIMRTCKKEYFIKKLEDNKDSMKGIWKVLNSIIKNGPRTNDYPGYFMEGTNTITKMNEVVDGFNDFFVNIGPKLAAEIKVDMIERETGGNIERNASSMFLRAVEEKEIYDIVSGLKNKTSTDCHDIDMVTVKRVIDGIVKPLQYIFNLSFQEGVFPQKMKVAKIIPIYKSGEKHCFTNYRPVSVLSQFSKILEKLFLKRFDNFVDKHELLANCQYGFRNNRSTVLALMDLMEEITECMDKKKYALGVFLDLKKAFDTVDHNILIIKLEKYGFRGVVLDWIKSYVMNRQQYVQINDFKSKLMDIECGVPQGSVLGPKMFIMYINDICKVSKILKFVIFADDTNILCSGVEFQQVLEVITQELKMLKKWFDRNKLSLNLNKTKFMLFGNYKKNINIEICVDNVYLERVNTITFLGVIIDHKACWKSHITYVRGKLARGIAVLGKVKQFLDRKTLYMLYCALLLPYMSYCVEVWGNTYKSNIQTIIIMQKRAIRLINQEGYRAHTNPLFIKTQAIKFQDLVKFKTVQIIYKARKGMLPIEISKWFLEREGRYNFRGKWNLKSQKVRTTLKRMSISIAGVKFWNELKEEIKVSSDINQFKIKLKKEILNKYKNEENAINPRQQSN</sequence>
<dbReference type="GeneTree" id="ENSGT01120000271879"/>
<dbReference type="Proteomes" id="UP000005207">
    <property type="component" value="Linkage group LG18"/>
</dbReference>
<evidence type="ECO:0000313" key="3">
    <source>
        <dbReference type="Proteomes" id="UP000005207"/>
    </source>
</evidence>
<dbReference type="Pfam" id="PF03372">
    <property type="entry name" value="Exo_endo_phos"/>
    <property type="match status" value="1"/>
</dbReference>
<dbReference type="SUPFAM" id="SSF56219">
    <property type="entry name" value="DNase I-like"/>
    <property type="match status" value="1"/>
</dbReference>
<reference evidence="3" key="1">
    <citation type="submission" date="2012-01" db="EMBL/GenBank/DDBJ databases">
        <title>The Genome Sequence of Oreochromis niloticus (Nile Tilapia).</title>
        <authorList>
            <consortium name="Broad Institute Genome Assembly Team"/>
            <consortium name="Broad Institute Sequencing Platform"/>
            <person name="Di Palma F."/>
            <person name="Johnson J."/>
            <person name="Lander E.S."/>
            <person name="Lindblad-Toh K."/>
        </authorList>
    </citation>
    <scope>NUCLEOTIDE SEQUENCE [LARGE SCALE GENOMIC DNA]</scope>
</reference>
<reference evidence="2" key="2">
    <citation type="submission" date="2025-08" db="UniProtKB">
        <authorList>
            <consortium name="Ensembl"/>
        </authorList>
    </citation>
    <scope>IDENTIFICATION</scope>
</reference>
<feature type="domain" description="Reverse transcriptase" evidence="1">
    <location>
        <begin position="540"/>
        <end position="808"/>
    </location>
</feature>
<dbReference type="InterPro" id="IPR005135">
    <property type="entry name" value="Endo/exonuclease/phosphatase"/>
</dbReference>
<keyword evidence="3" id="KW-1185">Reference proteome</keyword>
<protein>
    <recommendedName>
        <fullName evidence="1">Reverse transcriptase domain-containing protein</fullName>
    </recommendedName>
</protein>
<evidence type="ECO:0000259" key="1">
    <source>
        <dbReference type="PROSITE" id="PS50878"/>
    </source>
</evidence>
<dbReference type="AlphaFoldDB" id="A0A669C016"/>